<dbReference type="AlphaFoldDB" id="A0AAJ6CN06"/>
<dbReference type="Proteomes" id="UP001217582">
    <property type="component" value="Chromosome 5"/>
</dbReference>
<evidence type="ECO:0000313" key="3">
    <source>
        <dbReference type="Proteomes" id="UP001217582"/>
    </source>
</evidence>
<proteinExistence type="predicted"/>
<name>A0AAJ6CN06_9BASI</name>
<protein>
    <submittedName>
        <fullName evidence="2">Uncharacterized protein</fullName>
    </submittedName>
</protein>
<keyword evidence="3" id="KW-1185">Reference proteome</keyword>
<sequence length="107" mass="12150">MSRSTSHRFGHEQELQRSFREPVSIWKKEWVVPSAIERPVAPGQSMTERLGPDAEAMRSSSPFRILKWVRTEQVAQFETEESTPQPEHTSNGENIKTAEEAAPEVSS</sequence>
<evidence type="ECO:0000313" key="2">
    <source>
        <dbReference type="EMBL" id="WFD16852.1"/>
    </source>
</evidence>
<feature type="region of interest" description="Disordered" evidence="1">
    <location>
        <begin position="76"/>
        <end position="107"/>
    </location>
</feature>
<gene>
    <name evidence="2" type="ORF">MARU1_002895</name>
</gene>
<accession>A0AAJ6CN06</accession>
<reference evidence="2 3" key="1">
    <citation type="submission" date="2023-03" db="EMBL/GenBank/DDBJ databases">
        <title>Mating type loci evolution in Malassezia.</title>
        <authorList>
            <person name="Coelho M.A."/>
        </authorList>
    </citation>
    <scope>NUCLEOTIDE SEQUENCE [LARGE SCALE GENOMIC DNA]</scope>
    <source>
        <strain evidence="2 3">CBS 13387</strain>
    </source>
</reference>
<feature type="compositionally biased region" description="Polar residues" evidence="1">
    <location>
        <begin position="82"/>
        <end position="94"/>
    </location>
</feature>
<dbReference type="EMBL" id="CP119920">
    <property type="protein sequence ID" value="WFD16852.1"/>
    <property type="molecule type" value="Genomic_DNA"/>
</dbReference>
<organism evidence="2 3">
    <name type="scientific">Malassezia arunalokei</name>
    <dbReference type="NCBI Taxonomy" id="1514897"/>
    <lineage>
        <taxon>Eukaryota</taxon>
        <taxon>Fungi</taxon>
        <taxon>Dikarya</taxon>
        <taxon>Basidiomycota</taxon>
        <taxon>Ustilaginomycotina</taxon>
        <taxon>Malasseziomycetes</taxon>
        <taxon>Malasseziales</taxon>
        <taxon>Malasseziaceae</taxon>
        <taxon>Malassezia</taxon>
    </lineage>
</organism>
<evidence type="ECO:0000256" key="1">
    <source>
        <dbReference type="SAM" id="MobiDB-lite"/>
    </source>
</evidence>